<reference evidence="2 3" key="1">
    <citation type="journal article" date="2003" name="Genome Res.">
        <title>Comparative genome analysis of Vibrio vulnificus, a marine pathogen.</title>
        <authorList>
            <person name="Chen C.Y."/>
            <person name="Wu K.M."/>
            <person name="Chang Y.C."/>
            <person name="Chang C.H."/>
            <person name="Tsai H.C."/>
            <person name="Liao T.L."/>
            <person name="Liu Y.M."/>
            <person name="Chen H.J."/>
            <person name="Shen A.B."/>
            <person name="Li J.C."/>
            <person name="Su T.L."/>
            <person name="Shao C.P."/>
            <person name="Lee C.T."/>
            <person name="Hor L.I."/>
            <person name="Tsai S.F."/>
        </authorList>
    </citation>
    <scope>NUCLEOTIDE SEQUENCE [LARGE SCALE GENOMIC DNA]</scope>
    <source>
        <strain evidence="2 3">YJ016</strain>
    </source>
</reference>
<organism evidence="2 3">
    <name type="scientific">Vibrio vulnificus (strain YJ016)</name>
    <dbReference type="NCBI Taxonomy" id="196600"/>
    <lineage>
        <taxon>Bacteria</taxon>
        <taxon>Pseudomonadati</taxon>
        <taxon>Pseudomonadota</taxon>
        <taxon>Gammaproteobacteria</taxon>
        <taxon>Vibrionales</taxon>
        <taxon>Vibrionaceae</taxon>
        <taxon>Vibrio</taxon>
    </lineage>
</organism>
<dbReference type="HOGENOM" id="CLU_2995555_0_0_6"/>
<feature type="region of interest" description="Disordered" evidence="1">
    <location>
        <begin position="1"/>
        <end position="39"/>
    </location>
</feature>
<name>Q7MDM4_VIBVY</name>
<proteinExistence type="predicted"/>
<evidence type="ECO:0000256" key="1">
    <source>
        <dbReference type="SAM" id="MobiDB-lite"/>
    </source>
</evidence>
<accession>Q7MDM4</accession>
<evidence type="ECO:0000313" key="2">
    <source>
        <dbReference type="EMBL" id="BAC97038.1"/>
    </source>
</evidence>
<dbReference type="EMBL" id="BA000038">
    <property type="protein sequence ID" value="BAC97038.1"/>
    <property type="molecule type" value="Genomic_DNA"/>
</dbReference>
<evidence type="ECO:0000313" key="3">
    <source>
        <dbReference type="Proteomes" id="UP000002675"/>
    </source>
</evidence>
<feature type="compositionally biased region" description="Basic residues" evidence="1">
    <location>
        <begin position="1"/>
        <end position="16"/>
    </location>
</feature>
<dbReference type="AlphaFoldDB" id="Q7MDM4"/>
<feature type="compositionally biased region" description="Polar residues" evidence="1">
    <location>
        <begin position="20"/>
        <end position="39"/>
    </location>
</feature>
<gene>
    <name evidence="2" type="ordered locus">VVA1012</name>
</gene>
<sequence length="57" mass="6345">MSVITKKKSQSIKNKKPPFSTVTSLAKKSSMKVSKSTLNSRTESISLFSTHKQSWLS</sequence>
<dbReference type="Proteomes" id="UP000002675">
    <property type="component" value="Chromosome II"/>
</dbReference>
<dbReference type="KEGG" id="vvy:VVA1012"/>
<protein>
    <submittedName>
        <fullName evidence="2">Uncharacterized protein</fullName>
    </submittedName>
</protein>